<dbReference type="Pfam" id="PF08281">
    <property type="entry name" value="Sigma70_r4_2"/>
    <property type="match status" value="1"/>
</dbReference>
<keyword evidence="8" id="KW-1185">Reference proteome</keyword>
<dbReference type="Gene3D" id="1.10.1740.10">
    <property type="match status" value="1"/>
</dbReference>
<evidence type="ECO:0008006" key="9">
    <source>
        <dbReference type="Google" id="ProtNLM"/>
    </source>
</evidence>
<keyword evidence="4" id="KW-0804">Transcription</keyword>
<dbReference type="EMBL" id="AP024702">
    <property type="protein sequence ID" value="BCX48786.1"/>
    <property type="molecule type" value="Genomic_DNA"/>
</dbReference>
<dbReference type="NCBIfam" id="TIGR02937">
    <property type="entry name" value="sigma70-ECF"/>
    <property type="match status" value="1"/>
</dbReference>
<dbReference type="InterPro" id="IPR013249">
    <property type="entry name" value="RNA_pol_sigma70_r4_t2"/>
</dbReference>
<dbReference type="Pfam" id="PF04542">
    <property type="entry name" value="Sigma70_r2"/>
    <property type="match status" value="1"/>
</dbReference>
<evidence type="ECO:0000259" key="5">
    <source>
        <dbReference type="Pfam" id="PF04542"/>
    </source>
</evidence>
<evidence type="ECO:0000313" key="8">
    <source>
        <dbReference type="Proteomes" id="UP001374893"/>
    </source>
</evidence>
<evidence type="ECO:0000313" key="7">
    <source>
        <dbReference type="EMBL" id="BCX48786.1"/>
    </source>
</evidence>
<evidence type="ECO:0000256" key="2">
    <source>
        <dbReference type="ARBA" id="ARBA00023015"/>
    </source>
</evidence>
<dbReference type="InterPro" id="IPR036388">
    <property type="entry name" value="WH-like_DNA-bd_sf"/>
</dbReference>
<dbReference type="PANTHER" id="PTHR43133">
    <property type="entry name" value="RNA POLYMERASE ECF-TYPE SIGMA FACTO"/>
    <property type="match status" value="1"/>
</dbReference>
<feature type="domain" description="RNA polymerase sigma factor 70 region 4 type 2" evidence="6">
    <location>
        <begin position="122"/>
        <end position="172"/>
    </location>
</feature>
<keyword evidence="2" id="KW-0805">Transcription regulation</keyword>
<dbReference type="NCBIfam" id="TIGR02989">
    <property type="entry name" value="Sig-70_gvs1"/>
    <property type="match status" value="1"/>
</dbReference>
<dbReference type="PANTHER" id="PTHR43133:SF51">
    <property type="entry name" value="RNA POLYMERASE SIGMA FACTOR"/>
    <property type="match status" value="1"/>
</dbReference>
<gene>
    <name evidence="7" type="ORF">HAHE_26940</name>
</gene>
<feature type="domain" description="RNA polymerase sigma-70 region 2" evidence="5">
    <location>
        <begin position="24"/>
        <end position="90"/>
    </location>
</feature>
<dbReference type="InterPro" id="IPR007627">
    <property type="entry name" value="RNA_pol_sigma70_r2"/>
</dbReference>
<evidence type="ECO:0000256" key="3">
    <source>
        <dbReference type="ARBA" id="ARBA00023082"/>
    </source>
</evidence>
<dbReference type="InterPro" id="IPR014284">
    <property type="entry name" value="RNA_pol_sigma-70_dom"/>
</dbReference>
<dbReference type="InterPro" id="IPR039425">
    <property type="entry name" value="RNA_pol_sigma-70-like"/>
</dbReference>
<protein>
    <recommendedName>
        <fullName evidence="9">RNA polymerase sigma-70 factor, ECF subfamily</fullName>
    </recommendedName>
</protein>
<dbReference type="SUPFAM" id="SSF88946">
    <property type="entry name" value="Sigma2 domain of RNA polymerase sigma factors"/>
    <property type="match status" value="1"/>
</dbReference>
<evidence type="ECO:0000256" key="4">
    <source>
        <dbReference type="ARBA" id="ARBA00023163"/>
    </source>
</evidence>
<sequence>MAFPLHALPSDGESDPSAEFVSLMVQHQRTLLAFILGLMPVRADAEEILQRTNMILWKKREDFELGTSFRSWAFTVARWETRAFVREKGRKSWLVYDDEVASLLADRLASVPVPGLGERAVALRKCLAGLSPEHRALIVARYQEGLSFGECAERFERSEGGMRVTLHRLKTTLRRCIVKRMERSS</sequence>
<dbReference type="SUPFAM" id="SSF88659">
    <property type="entry name" value="Sigma3 and sigma4 domains of RNA polymerase sigma factors"/>
    <property type="match status" value="1"/>
</dbReference>
<comment type="similarity">
    <text evidence="1">Belongs to the sigma-70 factor family. ECF subfamily.</text>
</comment>
<organism evidence="7 8">
    <name type="scientific">Haloferula helveola</name>
    <dbReference type="NCBI Taxonomy" id="490095"/>
    <lineage>
        <taxon>Bacteria</taxon>
        <taxon>Pseudomonadati</taxon>
        <taxon>Verrucomicrobiota</taxon>
        <taxon>Verrucomicrobiia</taxon>
        <taxon>Verrucomicrobiales</taxon>
        <taxon>Verrucomicrobiaceae</taxon>
        <taxon>Haloferula</taxon>
    </lineage>
</organism>
<dbReference type="Proteomes" id="UP001374893">
    <property type="component" value="Chromosome"/>
</dbReference>
<dbReference type="InterPro" id="IPR013325">
    <property type="entry name" value="RNA_pol_sigma_r2"/>
</dbReference>
<dbReference type="InterPro" id="IPR013324">
    <property type="entry name" value="RNA_pol_sigma_r3/r4-like"/>
</dbReference>
<name>A0ABM7RB80_9BACT</name>
<dbReference type="RefSeq" id="WP_338685140.1">
    <property type="nucleotide sequence ID" value="NZ_AP024702.1"/>
</dbReference>
<proteinExistence type="inferred from homology"/>
<accession>A0ABM7RB80</accession>
<reference evidence="7 8" key="1">
    <citation type="submission" date="2021-06" db="EMBL/GenBank/DDBJ databases">
        <title>Complete genome of Haloferula helveola possessing various polysaccharide degrading enzymes.</title>
        <authorList>
            <person name="Takami H."/>
            <person name="Huang C."/>
            <person name="Hamasaki K."/>
        </authorList>
    </citation>
    <scope>NUCLEOTIDE SEQUENCE [LARGE SCALE GENOMIC DNA]</scope>
    <source>
        <strain evidence="7 8">CN-1</strain>
    </source>
</reference>
<dbReference type="Gene3D" id="1.10.10.10">
    <property type="entry name" value="Winged helix-like DNA-binding domain superfamily/Winged helix DNA-binding domain"/>
    <property type="match status" value="1"/>
</dbReference>
<evidence type="ECO:0000259" key="6">
    <source>
        <dbReference type="Pfam" id="PF08281"/>
    </source>
</evidence>
<evidence type="ECO:0000256" key="1">
    <source>
        <dbReference type="ARBA" id="ARBA00010641"/>
    </source>
</evidence>
<keyword evidence="3" id="KW-0731">Sigma factor</keyword>
<dbReference type="InterPro" id="IPR014331">
    <property type="entry name" value="RNA_pol_sigma70_ECF_RHOBA"/>
</dbReference>